<dbReference type="PRINTS" id="PR00397">
    <property type="entry name" value="SIROHAEM"/>
</dbReference>
<keyword evidence="10" id="KW-0408">Iron</keyword>
<dbReference type="InterPro" id="IPR036136">
    <property type="entry name" value="Nit/Sulf_reduc_fer-like_dom_sf"/>
</dbReference>
<keyword evidence="16" id="KW-1185">Reference proteome</keyword>
<dbReference type="InterPro" id="IPR005117">
    <property type="entry name" value="NiRdtase/SiRdtase_haem-b_fer"/>
</dbReference>
<evidence type="ECO:0000259" key="14">
    <source>
        <dbReference type="PROSITE" id="PS50902"/>
    </source>
</evidence>
<dbReference type="SUPFAM" id="SSF56014">
    <property type="entry name" value="Nitrite and sulphite reductase 4Fe-4S domain-like"/>
    <property type="match status" value="2"/>
</dbReference>
<reference evidence="15" key="1">
    <citation type="submission" date="2022-08" db="EMBL/GenBank/DDBJ databases">
        <title>A Global Phylogenomic Analysis of the Shiitake Genus Lentinula.</title>
        <authorList>
            <consortium name="DOE Joint Genome Institute"/>
            <person name="Sierra-Patev S."/>
            <person name="Min B."/>
            <person name="Naranjo-Ortiz M."/>
            <person name="Looney B."/>
            <person name="Konkel Z."/>
            <person name="Slot J.C."/>
            <person name="Sakamoto Y."/>
            <person name="Steenwyk J.L."/>
            <person name="Rokas A."/>
            <person name="Carro J."/>
            <person name="Camarero S."/>
            <person name="Ferreira P."/>
            <person name="Molpeceres G."/>
            <person name="Ruiz-Duenas F.J."/>
            <person name="Serrano A."/>
            <person name="Henrissat B."/>
            <person name="Drula E."/>
            <person name="Hughes K.W."/>
            <person name="Mata J.L."/>
            <person name="Ishikawa N.K."/>
            <person name="Vargas-Isla R."/>
            <person name="Ushijima S."/>
            <person name="Smith C.A."/>
            <person name="Ahrendt S."/>
            <person name="Andreopoulos W."/>
            <person name="He G."/>
            <person name="Labutti K."/>
            <person name="Lipzen A."/>
            <person name="Ng V."/>
            <person name="Riley R."/>
            <person name="Sandor L."/>
            <person name="Barry K."/>
            <person name="Martinez A.T."/>
            <person name="Xiao Y."/>
            <person name="Gibbons J.G."/>
            <person name="Terashima K."/>
            <person name="Grigoriev I.V."/>
            <person name="Hibbett D.S."/>
        </authorList>
    </citation>
    <scope>NUCLEOTIDE SEQUENCE</scope>
    <source>
        <strain evidence="15">RHP3577 ss4</strain>
    </source>
</reference>
<keyword evidence="6" id="KW-0349">Heme</keyword>
<dbReference type="Gene3D" id="3.30.413.10">
    <property type="entry name" value="Sulfite Reductase Hemoprotein, domain 1"/>
    <property type="match status" value="2"/>
</dbReference>
<dbReference type="EMBL" id="JANVFT010000013">
    <property type="protein sequence ID" value="KAJ4498899.1"/>
    <property type="molecule type" value="Genomic_DNA"/>
</dbReference>
<name>A0ABQ8VUK3_9AGAR</name>
<evidence type="ECO:0000313" key="15">
    <source>
        <dbReference type="EMBL" id="KAJ4498899.1"/>
    </source>
</evidence>
<dbReference type="InterPro" id="IPR001094">
    <property type="entry name" value="Flavdoxin-like"/>
</dbReference>
<evidence type="ECO:0000256" key="2">
    <source>
        <dbReference type="ARBA" id="ARBA00001966"/>
    </source>
</evidence>
<keyword evidence="8" id="KW-0521">NADP</keyword>
<dbReference type="HAMAP" id="MF_01540">
    <property type="entry name" value="CysI"/>
    <property type="match status" value="1"/>
</dbReference>
<dbReference type="NCBIfam" id="TIGR02041">
    <property type="entry name" value="CysI"/>
    <property type="match status" value="1"/>
</dbReference>
<keyword evidence="11" id="KW-0411">Iron-sulfur</keyword>
<evidence type="ECO:0000256" key="12">
    <source>
        <dbReference type="ARBA" id="ARBA00023192"/>
    </source>
</evidence>
<dbReference type="InterPro" id="IPR029061">
    <property type="entry name" value="THDP-binding"/>
</dbReference>
<evidence type="ECO:0000256" key="6">
    <source>
        <dbReference type="ARBA" id="ARBA00022617"/>
    </source>
</evidence>
<keyword evidence="7" id="KW-0479">Metal-binding</keyword>
<dbReference type="Gene3D" id="3.40.50.920">
    <property type="match status" value="1"/>
</dbReference>
<dbReference type="SUPFAM" id="SSF52922">
    <property type="entry name" value="TK C-terminal domain-like"/>
    <property type="match status" value="1"/>
</dbReference>
<dbReference type="PROSITE" id="PS00365">
    <property type="entry name" value="NIR_SIR"/>
    <property type="match status" value="1"/>
</dbReference>
<dbReference type="SUPFAM" id="SSF55124">
    <property type="entry name" value="Nitrite/Sulfite reductase N-terminal domain-like"/>
    <property type="match status" value="2"/>
</dbReference>
<keyword evidence="4" id="KW-0004">4Fe-4S</keyword>
<gene>
    <name evidence="15" type="ORF">C8R41DRAFT_755855</name>
</gene>
<evidence type="ECO:0000313" key="16">
    <source>
        <dbReference type="Proteomes" id="UP001150217"/>
    </source>
</evidence>
<evidence type="ECO:0000256" key="5">
    <source>
        <dbReference type="ARBA" id="ARBA00022605"/>
    </source>
</evidence>
<dbReference type="PANTHER" id="PTHR11493:SF47">
    <property type="entry name" value="SULFITE REDUCTASE [NADPH] SUBUNIT BETA"/>
    <property type="match status" value="1"/>
</dbReference>
<dbReference type="PROSITE" id="PS50902">
    <property type="entry name" value="FLAVODOXIN_LIKE"/>
    <property type="match status" value="1"/>
</dbReference>
<sequence length="1454" mass="159663">MPSLSTVARIAYLASETLVDSQPPLPLNSEFASSFNSVSLSSRRRPNVIAVPHGGDPAAALLRATGSALTSFTALSNSQTIARLVLRLPELASSPLVLHIALLNDLSDVLLLRSVAPYFLLSTNALQAHDNALLATKLARTQKKAVVHAFFSTKDDSDTATELSEENLLTLLFDEKGLVNGSNGHTNGVNGHSNGTNGHSNGVNGHANGTNGYDSPEVVEDDRVALQLFKDYEVAALSVLKAVRRPILPLTSTGSSEPTTIIFTLGKATFDASVEGVSFVSVSLLSPLLPSRILGVIPPTVTSVIVLEQVQNWSLKWTPFYLEVVSALQQRNPVVRPAVHSGVLGDSTPVTEGDILKLLSKASNSASHSRLQRGSSSTEKVASHGPHIPKHELSYTKILTHLFRERLEISNSPDLIPVQGDLATSPEFALGRVRGQIDERAKLLVAVRDLLQSGNVDGELHSLLSKWVLAKDDGIKSRSLGQEITEKLELVNTSVEVQRVLALKSHFPSVSRWIIGSDAWSYDLGSSGLHHAVASGLNINILILDTLPYSQRNSADPTRRKQDVGLYAMNHGDVYVASVAIYSSYAQVLQALIEADKFDGPSVIVAYLPYENEDAPALNILKETKLAVDAGYWPLYRWDPSKELNGGEPFTLDSDAVKNDLQAFLDRQNHLSQLVRSKPQLATELVGSLGETVKEIRKKKALQSYNDLLTNLDAPPLTILYASDGGNAEKVAKRLSNRAQARGLSTTLATMDTMSLDSLQQEEFVAFISSTAGQGEPPQNGRQLLKAINAAAVHEQVLLPKLRFSVFGMGDSHYWPRPEDAHYYNKPGKDLDARLEKLGGTRVAVLGLGDDQDADGYQTGYKTWEPQLWKALGVDSIEITEAEPEPITNEHIKAASNFLRGTILEGLEDNSTGSLAPSDGQLTKFHGIYQQDDRDIRDERLAQGVEPAFAFMIRIRMPGGVCTPEQWLTMDQIADEHGSGTFKITTRQTFQFHGVIKRHLKSAIQDINRVLLDTLAACGDVNRNVVCSSIPTMSKLHAQVHQFAVTVSQHLVPRTTAYHEIWLDKKMVAGEALKDFEPLYGEFYLPRKFKVAIAVPPTNDVDVFANDLGFIAVVDDNGELAGFNVTIGGGMGVTHGNKKTYPRTGDLIGFCTPEQGKYVAEKVMLTQRDNGNRADRKNARVKYTIDRMGLDVFKAEVEKRLGYQLQPARPFTFDRNVDDYGWSTGEDGRHHFTMFIENGRIQDETGKEFKSGLREIAKIHKGAFRLTTNQHLLISDIPTENLPQIKAILSKYKMDNLSHSGLRLSSSACVAFPTCGLAMAESERYLPLLVDKVEKICEENGLRNDAIVMRMTGCPNGCARPYVAEIAFIGKAPGTYLMLLGGGYYGQRLNKIYRETVTEPEILDILKPMIKRYALERNDNEHFGDWTIRAGYIAATTSGKEWYDRMGGEEQFAQ</sequence>
<evidence type="ECO:0000256" key="10">
    <source>
        <dbReference type="ARBA" id="ARBA00023004"/>
    </source>
</evidence>
<dbReference type="SUPFAM" id="SSF52218">
    <property type="entry name" value="Flavoproteins"/>
    <property type="match status" value="1"/>
</dbReference>
<evidence type="ECO:0000256" key="9">
    <source>
        <dbReference type="ARBA" id="ARBA00023002"/>
    </source>
</evidence>
<evidence type="ECO:0000256" key="11">
    <source>
        <dbReference type="ARBA" id="ARBA00023014"/>
    </source>
</evidence>
<dbReference type="Gene3D" id="3.40.50.970">
    <property type="match status" value="2"/>
</dbReference>
<dbReference type="SUPFAM" id="SSF52518">
    <property type="entry name" value="Thiamin diphosphate-binding fold (THDP-binding)"/>
    <property type="match status" value="1"/>
</dbReference>
<keyword evidence="9" id="KW-0560">Oxidoreductase</keyword>
<comment type="cofactor">
    <cofactor evidence="1">
        <name>siroheme</name>
        <dbReference type="ChEBI" id="CHEBI:60052"/>
    </cofactor>
</comment>
<dbReference type="Gene3D" id="3.40.50.360">
    <property type="match status" value="1"/>
</dbReference>
<keyword evidence="12" id="KW-0198">Cysteine biosynthesis</keyword>
<feature type="domain" description="Flavodoxin-like" evidence="14">
    <location>
        <begin position="717"/>
        <end position="869"/>
    </location>
</feature>
<dbReference type="InterPro" id="IPR045169">
    <property type="entry name" value="NO2/SO3_Rdtase_4Fe4S_prot"/>
</dbReference>
<dbReference type="NCBIfam" id="NF010029">
    <property type="entry name" value="PRK13504.1"/>
    <property type="match status" value="1"/>
</dbReference>
<dbReference type="Proteomes" id="UP001150217">
    <property type="component" value="Unassembled WGS sequence"/>
</dbReference>
<dbReference type="InterPro" id="IPR006066">
    <property type="entry name" value="NO2/SO3_Rdtase_FeS/sirohaem_BS"/>
</dbReference>
<dbReference type="InterPro" id="IPR029039">
    <property type="entry name" value="Flavoprotein-like_sf"/>
</dbReference>
<dbReference type="PANTHER" id="PTHR11493">
    <property type="entry name" value="SULFITE REDUCTASE [NADPH] SUBUNIT BETA-RELATED"/>
    <property type="match status" value="1"/>
</dbReference>
<dbReference type="Pfam" id="PF00258">
    <property type="entry name" value="Flavodoxin_1"/>
    <property type="match status" value="1"/>
</dbReference>
<dbReference type="Pfam" id="PF01077">
    <property type="entry name" value="NIR_SIR"/>
    <property type="match status" value="1"/>
</dbReference>
<organism evidence="15 16">
    <name type="scientific">Lentinula lateritia</name>
    <dbReference type="NCBI Taxonomy" id="40482"/>
    <lineage>
        <taxon>Eukaryota</taxon>
        <taxon>Fungi</taxon>
        <taxon>Dikarya</taxon>
        <taxon>Basidiomycota</taxon>
        <taxon>Agaricomycotina</taxon>
        <taxon>Agaricomycetes</taxon>
        <taxon>Agaricomycetidae</taxon>
        <taxon>Agaricales</taxon>
        <taxon>Marasmiineae</taxon>
        <taxon>Omphalotaceae</taxon>
        <taxon>Lentinula</taxon>
    </lineage>
</organism>
<comment type="caution">
    <text evidence="15">The sequence shown here is derived from an EMBL/GenBank/DDBJ whole genome shotgun (WGS) entry which is preliminary data.</text>
</comment>
<dbReference type="InterPro" id="IPR006067">
    <property type="entry name" value="NO2/SO3_Rdtase_4Fe4S_dom"/>
</dbReference>
<accession>A0ABQ8VUK3</accession>
<evidence type="ECO:0000256" key="4">
    <source>
        <dbReference type="ARBA" id="ARBA00022485"/>
    </source>
</evidence>
<protein>
    <submittedName>
        <fullName evidence="15">Sulfite reductase subunit beta</fullName>
    </submittedName>
</protein>
<comment type="similarity">
    <text evidence="3">Belongs to the nitrite and sulfite reductase 4Fe-4S domain family.</text>
</comment>
<feature type="region of interest" description="Disordered" evidence="13">
    <location>
        <begin position="366"/>
        <end position="388"/>
    </location>
</feature>
<dbReference type="InterPro" id="IPR011786">
    <property type="entry name" value="CysI"/>
</dbReference>
<evidence type="ECO:0000256" key="7">
    <source>
        <dbReference type="ARBA" id="ARBA00022723"/>
    </source>
</evidence>
<evidence type="ECO:0000256" key="13">
    <source>
        <dbReference type="SAM" id="MobiDB-lite"/>
    </source>
</evidence>
<evidence type="ECO:0000256" key="1">
    <source>
        <dbReference type="ARBA" id="ARBA00001929"/>
    </source>
</evidence>
<dbReference type="InterPro" id="IPR008254">
    <property type="entry name" value="Flavodoxin/NO_synth"/>
</dbReference>
<keyword evidence="5" id="KW-0028">Amino-acid biosynthesis</keyword>
<dbReference type="PRINTS" id="PR00369">
    <property type="entry name" value="FLAVODOXIN"/>
</dbReference>
<evidence type="ECO:0000256" key="3">
    <source>
        <dbReference type="ARBA" id="ARBA00010429"/>
    </source>
</evidence>
<evidence type="ECO:0000256" key="8">
    <source>
        <dbReference type="ARBA" id="ARBA00022857"/>
    </source>
</evidence>
<dbReference type="InterPro" id="IPR045854">
    <property type="entry name" value="NO2/SO3_Rdtase_4Fe4S_sf"/>
</dbReference>
<dbReference type="InterPro" id="IPR009014">
    <property type="entry name" value="Transketo_C/PFOR_II"/>
</dbReference>
<comment type="cofactor">
    <cofactor evidence="2">
        <name>[4Fe-4S] cluster</name>
        <dbReference type="ChEBI" id="CHEBI:49883"/>
    </cofactor>
</comment>
<proteinExistence type="inferred from homology"/>
<dbReference type="Pfam" id="PF03460">
    <property type="entry name" value="NIR_SIR_ferr"/>
    <property type="match status" value="2"/>
</dbReference>